<dbReference type="Proteomes" id="UP000251800">
    <property type="component" value="Unassembled WGS sequence"/>
</dbReference>
<dbReference type="Gene3D" id="3.10.129.10">
    <property type="entry name" value="Hotdog Thioesterase"/>
    <property type="match status" value="1"/>
</dbReference>
<dbReference type="GO" id="GO:0061522">
    <property type="term" value="F:1,4-dihydroxy-2-naphthoyl-CoA thioesterase activity"/>
    <property type="evidence" value="ECO:0007669"/>
    <property type="project" value="TreeGrafter"/>
</dbReference>
<proteinExistence type="predicted"/>
<reference evidence="3 4" key="1">
    <citation type="submission" date="2018-05" db="EMBL/GenBank/DDBJ databases">
        <title>Abyssibacter profundi OUC007T gen. nov., sp. nov, a marine bacterium isolated from seawater of the Mariana Trench.</title>
        <authorList>
            <person name="Zhou S."/>
        </authorList>
    </citation>
    <scope>NUCLEOTIDE SEQUENCE [LARGE SCALE GENOMIC DNA]</scope>
    <source>
        <strain evidence="3 4">OUC007</strain>
    </source>
</reference>
<evidence type="ECO:0000259" key="2">
    <source>
        <dbReference type="Pfam" id="PF03061"/>
    </source>
</evidence>
<dbReference type="SUPFAM" id="SSF54637">
    <property type="entry name" value="Thioesterase/thiol ester dehydrase-isomerase"/>
    <property type="match status" value="1"/>
</dbReference>
<sequence>MPAVDLKTVFAKLKSLGGLFATLGLTLHTTEHGPSTQMTVTPELQGGPGVAHGGALMALLDTALGMQAMEVALQRGSAASTVEMKVNFLRPAAVGTSLYTRTQVQSEGKSLLVVTGTAFDRDSDAPVAFAVGTFNVYKPARPAAQQTPEAPRQPD</sequence>
<name>A0A383XQ06_9GAMM</name>
<dbReference type="PANTHER" id="PTHR43240">
    <property type="entry name" value="1,4-DIHYDROXY-2-NAPHTHOYL-COA THIOESTERASE 1"/>
    <property type="match status" value="1"/>
</dbReference>
<dbReference type="GO" id="GO:0005829">
    <property type="term" value="C:cytosol"/>
    <property type="evidence" value="ECO:0007669"/>
    <property type="project" value="TreeGrafter"/>
</dbReference>
<feature type="domain" description="Thioesterase" evidence="2">
    <location>
        <begin position="49"/>
        <end position="123"/>
    </location>
</feature>
<comment type="caution">
    <text evidence="3">The sequence shown here is derived from an EMBL/GenBank/DDBJ whole genome shotgun (WGS) entry which is preliminary data.</text>
</comment>
<evidence type="ECO:0000256" key="1">
    <source>
        <dbReference type="ARBA" id="ARBA00022801"/>
    </source>
</evidence>
<dbReference type="OrthoDB" id="3477511at2"/>
<dbReference type="EMBL" id="QEQK01000019">
    <property type="protein sequence ID" value="PWN54710.1"/>
    <property type="molecule type" value="Genomic_DNA"/>
</dbReference>
<dbReference type="PANTHER" id="PTHR43240:SF7">
    <property type="entry name" value="BLR7284 PROTEIN"/>
    <property type="match status" value="1"/>
</dbReference>
<dbReference type="InterPro" id="IPR006683">
    <property type="entry name" value="Thioestr_dom"/>
</dbReference>
<evidence type="ECO:0000313" key="4">
    <source>
        <dbReference type="Proteomes" id="UP000251800"/>
    </source>
</evidence>
<dbReference type="NCBIfam" id="TIGR00369">
    <property type="entry name" value="unchar_dom_1"/>
    <property type="match status" value="1"/>
</dbReference>
<dbReference type="InterPro" id="IPR003736">
    <property type="entry name" value="PAAI_dom"/>
</dbReference>
<dbReference type="AlphaFoldDB" id="A0A383XQ06"/>
<accession>A0A383XQ06</accession>
<keyword evidence="1" id="KW-0378">Hydrolase</keyword>
<dbReference type="Pfam" id="PF03061">
    <property type="entry name" value="4HBT"/>
    <property type="match status" value="1"/>
</dbReference>
<dbReference type="InterPro" id="IPR029069">
    <property type="entry name" value="HotDog_dom_sf"/>
</dbReference>
<evidence type="ECO:0000313" key="3">
    <source>
        <dbReference type="EMBL" id="PWN54710.1"/>
    </source>
</evidence>
<organism evidence="3 4">
    <name type="scientific">Abyssibacter profundi</name>
    <dbReference type="NCBI Taxonomy" id="2182787"/>
    <lineage>
        <taxon>Bacteria</taxon>
        <taxon>Pseudomonadati</taxon>
        <taxon>Pseudomonadota</taxon>
        <taxon>Gammaproteobacteria</taxon>
        <taxon>Chromatiales</taxon>
        <taxon>Oceanococcaceae</taxon>
        <taxon>Abyssibacter</taxon>
    </lineage>
</organism>
<protein>
    <recommendedName>
        <fullName evidence="2">Thioesterase domain-containing protein</fullName>
    </recommendedName>
</protein>
<dbReference type="CDD" id="cd03443">
    <property type="entry name" value="PaaI_thioesterase"/>
    <property type="match status" value="1"/>
</dbReference>
<gene>
    <name evidence="3" type="ORF">DEH80_15930</name>
</gene>
<keyword evidence="4" id="KW-1185">Reference proteome</keyword>